<proteinExistence type="predicted"/>
<protein>
    <recommendedName>
        <fullName evidence="3">Fels-1 prophage protein</fullName>
    </recommendedName>
</protein>
<dbReference type="RefSeq" id="WP_038424846.1">
    <property type="nucleotide sequence ID" value="NZ_CABGWH010000003.1"/>
</dbReference>
<evidence type="ECO:0000313" key="2">
    <source>
        <dbReference type="Proteomes" id="UP001249822"/>
    </source>
</evidence>
<dbReference type="Proteomes" id="UP001249822">
    <property type="component" value="Unassembled WGS sequence"/>
</dbReference>
<comment type="caution">
    <text evidence="1">The sequence shown here is derived from an EMBL/GenBank/DDBJ whole genome shotgun (WGS) entry which is preliminary data.</text>
</comment>
<dbReference type="EMBL" id="JAQSKY010000008">
    <property type="protein sequence ID" value="MDS7899584.1"/>
    <property type="molecule type" value="Genomic_DNA"/>
</dbReference>
<reference evidence="1" key="1">
    <citation type="journal article" date="2023" name="Front. Microbiol.">
        <title>Genomic characterization of carbapenem-resistant Klebsiella oxytoca complex in China: a multi-center study.</title>
        <authorList>
            <person name="Wan W."/>
            <person name="Yang X."/>
            <person name="Yu H."/>
            <person name="Wang M."/>
            <person name="Jia W."/>
            <person name="Huang B."/>
            <person name="Qu F."/>
            <person name="Shan B."/>
            <person name="Tang Y.W."/>
            <person name="Chen L."/>
            <person name="Du H."/>
        </authorList>
    </citation>
    <scope>NUCLEOTIDE SEQUENCE</scope>
    <source>
        <strain evidence="1">HD1688</strain>
    </source>
</reference>
<name>A0AB35PUH0_9ENTR</name>
<evidence type="ECO:0000313" key="1">
    <source>
        <dbReference type="EMBL" id="MDS7899584.1"/>
    </source>
</evidence>
<evidence type="ECO:0008006" key="3">
    <source>
        <dbReference type="Google" id="ProtNLM"/>
    </source>
</evidence>
<reference evidence="1" key="2">
    <citation type="submission" date="2023-01" db="EMBL/GenBank/DDBJ databases">
        <authorList>
            <person name="Du H."/>
            <person name="Wan W."/>
        </authorList>
    </citation>
    <scope>NUCLEOTIDE SEQUENCE</scope>
    <source>
        <strain evidence="1">HD1688</strain>
    </source>
</reference>
<accession>A0AB35PUH0</accession>
<organism evidence="1 2">
    <name type="scientific">Klebsiella michiganensis</name>
    <dbReference type="NCBI Taxonomy" id="1134687"/>
    <lineage>
        <taxon>Bacteria</taxon>
        <taxon>Pseudomonadati</taxon>
        <taxon>Pseudomonadota</taxon>
        <taxon>Gammaproteobacteria</taxon>
        <taxon>Enterobacterales</taxon>
        <taxon>Enterobacteriaceae</taxon>
        <taxon>Klebsiella/Raoultella group</taxon>
        <taxon>Klebsiella</taxon>
    </lineage>
</organism>
<dbReference type="AlphaFoldDB" id="A0AB35PUH0"/>
<sequence length="123" mass="14188">MSTELKQKLIALLEEQFIRSDDKVTFDYVMQRKIKSLGYHLQRNFAISLSGRRRGFIDCLVTTPDGQRCAIEVDKKSPRKRSLMKLADLPADMSGFVLLRDGKHPLRYVENGVDVIRATKFKQ</sequence>
<gene>
    <name evidence="1" type="ORF">PTQ40_11370</name>
</gene>
<dbReference type="KEGG" id="kom:HR38_26145"/>